<name>A0A9D4AJL4_9ROSI</name>
<dbReference type="Proteomes" id="UP000828251">
    <property type="component" value="Unassembled WGS sequence"/>
</dbReference>
<evidence type="ECO:0000313" key="1">
    <source>
        <dbReference type="EMBL" id="KAH1122645.1"/>
    </source>
</evidence>
<proteinExistence type="predicted"/>
<evidence type="ECO:0000313" key="2">
    <source>
        <dbReference type="Proteomes" id="UP000828251"/>
    </source>
</evidence>
<keyword evidence="2" id="KW-1185">Reference proteome</keyword>
<dbReference type="EMBL" id="JAIQCV010000002">
    <property type="protein sequence ID" value="KAH1122645.1"/>
    <property type="molecule type" value="Genomic_DNA"/>
</dbReference>
<comment type="caution">
    <text evidence="1">The sequence shown here is derived from an EMBL/GenBank/DDBJ whole genome shotgun (WGS) entry which is preliminary data.</text>
</comment>
<sequence>MRVDPNYLIYQVLYEESEFDLVIPILTKRKEIEAAREWSTKRDEIAQSMWTDYMARNI</sequence>
<reference evidence="1 2" key="1">
    <citation type="journal article" date="2021" name="Plant Biotechnol. J.">
        <title>Multi-omics assisted identification of the key and species-specific regulatory components of drought-tolerant mechanisms in Gossypium stocksii.</title>
        <authorList>
            <person name="Yu D."/>
            <person name="Ke L."/>
            <person name="Zhang D."/>
            <person name="Wu Y."/>
            <person name="Sun Y."/>
            <person name="Mei J."/>
            <person name="Sun J."/>
            <person name="Sun Y."/>
        </authorList>
    </citation>
    <scope>NUCLEOTIDE SEQUENCE [LARGE SCALE GENOMIC DNA]</scope>
    <source>
        <strain evidence="2">cv. E1</strain>
        <tissue evidence="1">Leaf</tissue>
    </source>
</reference>
<organism evidence="1 2">
    <name type="scientific">Gossypium stocksii</name>
    <dbReference type="NCBI Taxonomy" id="47602"/>
    <lineage>
        <taxon>Eukaryota</taxon>
        <taxon>Viridiplantae</taxon>
        <taxon>Streptophyta</taxon>
        <taxon>Embryophyta</taxon>
        <taxon>Tracheophyta</taxon>
        <taxon>Spermatophyta</taxon>
        <taxon>Magnoliopsida</taxon>
        <taxon>eudicotyledons</taxon>
        <taxon>Gunneridae</taxon>
        <taxon>Pentapetalae</taxon>
        <taxon>rosids</taxon>
        <taxon>malvids</taxon>
        <taxon>Malvales</taxon>
        <taxon>Malvaceae</taxon>
        <taxon>Malvoideae</taxon>
        <taxon>Gossypium</taxon>
    </lineage>
</organism>
<gene>
    <name evidence="1" type="ORF">J1N35_005805</name>
</gene>
<accession>A0A9D4AJL4</accession>
<dbReference type="AlphaFoldDB" id="A0A9D4AJL4"/>
<protein>
    <submittedName>
        <fullName evidence="1">Uncharacterized protein</fullName>
    </submittedName>
</protein>
<feature type="non-terminal residue" evidence="1">
    <location>
        <position position="58"/>
    </location>
</feature>
<dbReference type="OrthoDB" id="1681765at2759"/>